<keyword evidence="2" id="KW-1185">Reference proteome</keyword>
<evidence type="ECO:0000313" key="2">
    <source>
        <dbReference type="Proteomes" id="UP000214646"/>
    </source>
</evidence>
<gene>
    <name evidence="1" type="ORF">FRUB_10476</name>
</gene>
<dbReference type="RefSeq" id="WP_088260778.1">
    <property type="nucleotide sequence ID" value="NZ_NIDE01000020.1"/>
</dbReference>
<dbReference type="PANTHER" id="PTHR34613:SF1">
    <property type="entry name" value="SLL6017 PROTEIN"/>
    <property type="match status" value="1"/>
</dbReference>
<evidence type="ECO:0000313" key="1">
    <source>
        <dbReference type="EMBL" id="OWK34505.1"/>
    </source>
</evidence>
<comment type="caution">
    <text evidence="1">The sequence shown here is derived from an EMBL/GenBank/DDBJ whole genome shotgun (WGS) entry which is preliminary data.</text>
</comment>
<proteinExistence type="predicted"/>
<protein>
    <recommendedName>
        <fullName evidence="3">DUF4351 domain-containing protein</fullName>
    </recommendedName>
</protein>
<dbReference type="PANTHER" id="PTHR34613">
    <property type="entry name" value="SLL0800 PROTEIN"/>
    <property type="match status" value="1"/>
</dbReference>
<evidence type="ECO:0008006" key="3">
    <source>
        <dbReference type="Google" id="ProtNLM"/>
    </source>
</evidence>
<name>A0A225DDM3_9BACT</name>
<sequence length="290" mass="31609">MSAKAFDATIKALVEVAPAAWPAFAGVPAGPTEAIDADIATVTGAADKVLRVHTDPPYLLHLEFVAGHDAAQLPVKLHVRNGLLDDKHNLLVRSVVILLRPEANSPQLTGTHTRRFAGEESYLEFRYRVIRVWKLPPETLLTGGPALLPLAPISAVTERELPGIIEQMADHINAYNESGLVPMLESAAYILSGLRYPPDMCARLFQGMTSMKESSTYQAILEEGLEKGQEKGVLAMQNVLRSIGQNQFGRPDERTVQAIRAIHDLTRLEELCIRVATAGSWDELLAAPAP</sequence>
<organism evidence="1 2">
    <name type="scientific">Fimbriiglobus ruber</name>
    <dbReference type="NCBI Taxonomy" id="1908690"/>
    <lineage>
        <taxon>Bacteria</taxon>
        <taxon>Pseudomonadati</taxon>
        <taxon>Planctomycetota</taxon>
        <taxon>Planctomycetia</taxon>
        <taxon>Gemmatales</taxon>
        <taxon>Gemmataceae</taxon>
        <taxon>Fimbriiglobus</taxon>
    </lineage>
</organism>
<dbReference type="OrthoDB" id="263971at2"/>
<dbReference type="Proteomes" id="UP000214646">
    <property type="component" value="Unassembled WGS sequence"/>
</dbReference>
<dbReference type="AlphaFoldDB" id="A0A225DDM3"/>
<dbReference type="EMBL" id="NIDE01000020">
    <property type="protein sequence ID" value="OWK34505.1"/>
    <property type="molecule type" value="Genomic_DNA"/>
</dbReference>
<accession>A0A225DDM3</accession>
<reference evidence="2" key="1">
    <citation type="submission" date="2017-06" db="EMBL/GenBank/DDBJ databases">
        <title>Genome analysis of Fimbriiglobus ruber SP5, the first member of the order Planctomycetales with confirmed chitinolytic capability.</title>
        <authorList>
            <person name="Ravin N.V."/>
            <person name="Rakitin A.L."/>
            <person name="Ivanova A.A."/>
            <person name="Beletsky A.V."/>
            <person name="Kulichevskaya I.S."/>
            <person name="Mardanov A.V."/>
            <person name="Dedysh S.N."/>
        </authorList>
    </citation>
    <scope>NUCLEOTIDE SEQUENCE [LARGE SCALE GENOMIC DNA]</scope>
    <source>
        <strain evidence="2">SP5</strain>
    </source>
</reference>